<evidence type="ECO:0000313" key="1">
    <source>
        <dbReference type="EMBL" id="KAH7866950.1"/>
    </source>
</evidence>
<accession>A0ACB7ZN34</accession>
<dbReference type="Proteomes" id="UP000828048">
    <property type="component" value="Chromosome 9"/>
</dbReference>
<evidence type="ECO:0000313" key="2">
    <source>
        <dbReference type="Proteomes" id="UP000828048"/>
    </source>
</evidence>
<sequence length="494" mass="56078">MGQFPPSASRPPSSLEVSACASSIPSSKRPLPNPGLPEKNEWRRAPFFKGEGDALWVAANGYDPVGPSVSNPLLLDPECEERDVEFIPLDSIFWFCIERGDFPYSFITYKSVEQPRSDWAIWVKEILADPVYEDILKEANLIEAISHTTTLEIKRSNPNLNAFVARWSRQTHTSFLQFGECGPTLEDVALLWKLGSRGRSFFDPLAMTEKDNALILQLKISVTDANKESSWFDNERRRLDKTEISDKCTWGNSIRHIFRDIPLGGKERPIKGPKYKKEVYFAGFISYFLSFFVLLGHPSDSPTSPLVFPLAVQLARGEAIPLGPLFLANLYHRLDTLHTDMERSSRRYDIWSYAHSSFLCAFLYSCFPSSAPAPHEYKATIELLVLDKNGKQLYDDDGVPITTLKSRRLAFSMQWNRKVCSGKRLLAPLMDSEDLVDQRPYSVAYDGIRSLLIQSPTNRVIDLPPKDRYTPLHFHAYPRVSPGVSRRCGHYSSL</sequence>
<reference evidence="1 2" key="1">
    <citation type="journal article" date="2021" name="Hortic Res">
        <title>High-quality reference genome and annotation aids understanding of berry development for evergreen blueberry (Vaccinium darrowii).</title>
        <authorList>
            <person name="Yu J."/>
            <person name="Hulse-Kemp A.M."/>
            <person name="Babiker E."/>
            <person name="Staton M."/>
        </authorList>
    </citation>
    <scope>NUCLEOTIDE SEQUENCE [LARGE SCALE GENOMIC DNA]</scope>
    <source>
        <strain evidence="2">cv. NJ 8807/NJ 8810</strain>
        <tissue evidence="1">Young leaf</tissue>
    </source>
</reference>
<protein>
    <submittedName>
        <fullName evidence="1">Uncharacterized protein</fullName>
    </submittedName>
</protein>
<gene>
    <name evidence="1" type="ORF">Vadar_027091</name>
</gene>
<keyword evidence="2" id="KW-1185">Reference proteome</keyword>
<name>A0ACB7ZN34_9ERIC</name>
<dbReference type="EMBL" id="CM037159">
    <property type="protein sequence ID" value="KAH7866950.1"/>
    <property type="molecule type" value="Genomic_DNA"/>
</dbReference>
<organism evidence="1 2">
    <name type="scientific">Vaccinium darrowii</name>
    <dbReference type="NCBI Taxonomy" id="229202"/>
    <lineage>
        <taxon>Eukaryota</taxon>
        <taxon>Viridiplantae</taxon>
        <taxon>Streptophyta</taxon>
        <taxon>Embryophyta</taxon>
        <taxon>Tracheophyta</taxon>
        <taxon>Spermatophyta</taxon>
        <taxon>Magnoliopsida</taxon>
        <taxon>eudicotyledons</taxon>
        <taxon>Gunneridae</taxon>
        <taxon>Pentapetalae</taxon>
        <taxon>asterids</taxon>
        <taxon>Ericales</taxon>
        <taxon>Ericaceae</taxon>
        <taxon>Vaccinioideae</taxon>
        <taxon>Vaccinieae</taxon>
        <taxon>Vaccinium</taxon>
    </lineage>
</organism>
<proteinExistence type="predicted"/>
<comment type="caution">
    <text evidence="1">The sequence shown here is derived from an EMBL/GenBank/DDBJ whole genome shotgun (WGS) entry which is preliminary data.</text>
</comment>